<organism evidence="3 4">
    <name type="scientific">Gordonia spumicola</name>
    <dbReference type="NCBI Taxonomy" id="589161"/>
    <lineage>
        <taxon>Bacteria</taxon>
        <taxon>Bacillati</taxon>
        <taxon>Actinomycetota</taxon>
        <taxon>Actinomycetes</taxon>
        <taxon>Mycobacteriales</taxon>
        <taxon>Gordoniaceae</taxon>
        <taxon>Gordonia</taxon>
    </lineage>
</organism>
<keyword evidence="4" id="KW-1185">Reference proteome</keyword>
<accession>A0A7I9V3Y8</accession>
<comment type="caution">
    <text evidence="3">The sequence shown here is derived from an EMBL/GenBank/DDBJ whole genome shotgun (WGS) entry which is preliminary data.</text>
</comment>
<gene>
    <name evidence="3" type="ORF">nbrc107696_05910</name>
</gene>
<proteinExistence type="predicted"/>
<feature type="chain" id="PRO_5029821516" description="PE-PGRS family protein" evidence="2">
    <location>
        <begin position="33"/>
        <end position="428"/>
    </location>
</feature>
<dbReference type="Proteomes" id="UP000444960">
    <property type="component" value="Unassembled WGS sequence"/>
</dbReference>
<name>A0A7I9V3Y8_9ACTN</name>
<dbReference type="AlphaFoldDB" id="A0A7I9V3Y8"/>
<feature type="region of interest" description="Disordered" evidence="1">
    <location>
        <begin position="350"/>
        <end position="428"/>
    </location>
</feature>
<feature type="signal peptide" evidence="2">
    <location>
        <begin position="1"/>
        <end position="32"/>
    </location>
</feature>
<evidence type="ECO:0000313" key="3">
    <source>
        <dbReference type="EMBL" id="GEE00145.1"/>
    </source>
</evidence>
<evidence type="ECO:0000313" key="4">
    <source>
        <dbReference type="Proteomes" id="UP000444960"/>
    </source>
</evidence>
<keyword evidence="2" id="KW-0732">Signal</keyword>
<reference evidence="4" key="1">
    <citation type="submission" date="2019-06" db="EMBL/GenBank/DDBJ databases">
        <title>Gordonia isolated from sludge of a wastewater treatment plant.</title>
        <authorList>
            <person name="Tamura T."/>
            <person name="Aoyama K."/>
            <person name="Kang Y."/>
            <person name="Saito S."/>
            <person name="Akiyama N."/>
            <person name="Yazawa K."/>
            <person name="Gonoi T."/>
            <person name="Mikami Y."/>
        </authorList>
    </citation>
    <scope>NUCLEOTIDE SEQUENCE [LARGE SCALE GENOMIC DNA]</scope>
    <source>
        <strain evidence="4">NBRC 107696</strain>
    </source>
</reference>
<sequence length="428" mass="41550">MKKSTFRKALVAGFATATLATGALVPVAPAHAADDLPTFTCNPGDAPAGDPVLKWSTDCSTATPSVIAAGADAILGLIAPGIKLGDLNKAIALPLDLGSQWNPDLLFPGNATISGSGFASAIGAGGTGIAIADYVLSGAIGIGGLGGVGLAHANLGGFALAAGIGDSKADAVALPGGIALAVGLGNNVKAVALGGVTAASGSLDDPASVQTICTAVYGSATVTDPATGKTLSSCTSVMFVFQKSQQGDGPVVYAIKNPLSLALANPLKLLADFSSVQESMGIKLPIPKEVMNLLGGNIIPKFNDDLIRVVMTDSGPKIESDLFKGLGSTGSSEPAPVAATADVTPAAGVATKPAAPETPAAQAPVVEAPATEAPAVETPAVEAPAVQAPVSEAPAAEVPAAEAPASDAPAADEAPAADQPAVEAPAAA</sequence>
<dbReference type="RefSeq" id="WP_228461143.1">
    <property type="nucleotide sequence ID" value="NZ_BJOV01000002.1"/>
</dbReference>
<evidence type="ECO:0000256" key="1">
    <source>
        <dbReference type="SAM" id="MobiDB-lite"/>
    </source>
</evidence>
<dbReference type="EMBL" id="BJOV01000002">
    <property type="protein sequence ID" value="GEE00145.1"/>
    <property type="molecule type" value="Genomic_DNA"/>
</dbReference>
<evidence type="ECO:0008006" key="5">
    <source>
        <dbReference type="Google" id="ProtNLM"/>
    </source>
</evidence>
<evidence type="ECO:0000256" key="2">
    <source>
        <dbReference type="SAM" id="SignalP"/>
    </source>
</evidence>
<protein>
    <recommendedName>
        <fullName evidence="5">PE-PGRS family protein</fullName>
    </recommendedName>
</protein>